<dbReference type="OrthoDB" id="5227693at2759"/>
<evidence type="ECO:0000256" key="1">
    <source>
        <dbReference type="SAM" id="Phobius"/>
    </source>
</evidence>
<keyword evidence="1" id="KW-1133">Transmembrane helix</keyword>
<reference evidence="2" key="1">
    <citation type="journal article" date="2021" name="Nat. Commun.">
        <title>Genetic determinants of endophytism in the Arabidopsis root mycobiome.</title>
        <authorList>
            <person name="Mesny F."/>
            <person name="Miyauchi S."/>
            <person name="Thiergart T."/>
            <person name="Pickel B."/>
            <person name="Atanasova L."/>
            <person name="Karlsson M."/>
            <person name="Huettel B."/>
            <person name="Barry K.W."/>
            <person name="Haridas S."/>
            <person name="Chen C."/>
            <person name="Bauer D."/>
            <person name="Andreopoulos W."/>
            <person name="Pangilinan J."/>
            <person name="LaButti K."/>
            <person name="Riley R."/>
            <person name="Lipzen A."/>
            <person name="Clum A."/>
            <person name="Drula E."/>
            <person name="Henrissat B."/>
            <person name="Kohler A."/>
            <person name="Grigoriev I.V."/>
            <person name="Martin F.M."/>
            <person name="Hacquard S."/>
        </authorList>
    </citation>
    <scope>NUCLEOTIDE SEQUENCE</scope>
    <source>
        <strain evidence="2">MPI-SDFR-AT-0120</strain>
    </source>
</reference>
<sequence>MAETEISVAIAALVISLVALVVTCNQFLVEIFGSANGYSKCAESVIGPWHTKRRRVWKWSEFRFETQFTTPQVVLLSDADFYSHLFGGEDVHWVNPTSQELAACPELSKTIHPREQPNKSPTYIASNSHVNLPKGNTGLIARHKLREMQLSHQIKARSEHQVTWLRLLRELHLLQHSYWPDVCVECKHRKRDPLEVCSTPLGGSHSPDLSRVAVIYRTWNWDFMPPDLTRPLAEMNIGDTIIMALRMGMQWRVLDLESSRIQADGNGYNITGFEARGLGIILRLTADGRDSYNYPRLIPSSAVDKMLLGVLPGDPDLVGQDFPLITKDLSLQPLADPSGMLAAIGMPNERRQEIAEMGQIHVRIDVITFLSAYLPLPGSTMTRYCFPGWNTGPNFSNAYRYWEGRLALHRSLRARLDSGIPNTQLQDTLSTILERMDYLEKYYGDDWYCRWDLSPIIRNGHDVVMKQKCMEDIRMVYAYTQEWWHKGSDTFDRRGAYTQFVAAHAYMATHACKDAKALIKERQDKFNAQYHREETKTERRARYEIDDTKHGQWFLPEGYEIGLHYVKHLHHENHGIRAYLREINISWTEDQVEEAWWVMQLRGIAWHFSTWHPDTIVRDVLGEQLIPSSLYGNKSPIWIT</sequence>
<keyword evidence="3" id="KW-1185">Reference proteome</keyword>
<accession>A0A8K0RMT9</accession>
<keyword evidence="1" id="KW-0812">Transmembrane</keyword>
<dbReference type="EMBL" id="JAGMVJ010000001">
    <property type="protein sequence ID" value="KAH7096048.1"/>
    <property type="molecule type" value="Genomic_DNA"/>
</dbReference>
<keyword evidence="1" id="KW-0472">Membrane</keyword>
<proteinExistence type="predicted"/>
<name>A0A8K0RMT9_9PLEO</name>
<feature type="transmembrane region" description="Helical" evidence="1">
    <location>
        <begin position="6"/>
        <end position="29"/>
    </location>
</feature>
<dbReference type="Proteomes" id="UP000813461">
    <property type="component" value="Unassembled WGS sequence"/>
</dbReference>
<dbReference type="AlphaFoldDB" id="A0A8K0RMT9"/>
<comment type="caution">
    <text evidence="2">The sequence shown here is derived from an EMBL/GenBank/DDBJ whole genome shotgun (WGS) entry which is preliminary data.</text>
</comment>
<gene>
    <name evidence="2" type="ORF">FB567DRAFT_514079</name>
</gene>
<evidence type="ECO:0000313" key="3">
    <source>
        <dbReference type="Proteomes" id="UP000813461"/>
    </source>
</evidence>
<evidence type="ECO:0000313" key="2">
    <source>
        <dbReference type="EMBL" id="KAH7096048.1"/>
    </source>
</evidence>
<organism evidence="2 3">
    <name type="scientific">Paraphoma chrysanthemicola</name>
    <dbReference type="NCBI Taxonomy" id="798071"/>
    <lineage>
        <taxon>Eukaryota</taxon>
        <taxon>Fungi</taxon>
        <taxon>Dikarya</taxon>
        <taxon>Ascomycota</taxon>
        <taxon>Pezizomycotina</taxon>
        <taxon>Dothideomycetes</taxon>
        <taxon>Pleosporomycetidae</taxon>
        <taxon>Pleosporales</taxon>
        <taxon>Pleosporineae</taxon>
        <taxon>Phaeosphaeriaceae</taxon>
        <taxon>Paraphoma</taxon>
    </lineage>
</organism>
<protein>
    <submittedName>
        <fullName evidence="2">Uncharacterized protein</fullName>
    </submittedName>
</protein>